<proteinExistence type="predicted"/>
<dbReference type="eggNOG" id="ENOG502ZNXR">
    <property type="taxonomic scope" value="Bacteria"/>
</dbReference>
<evidence type="ECO:0000313" key="1">
    <source>
        <dbReference type="EMBL" id="EHR59131.1"/>
    </source>
</evidence>
<dbReference type="RefSeq" id="WP_005452741.1">
    <property type="nucleotide sequence ID" value="NZ_CM001440.1"/>
</dbReference>
<protein>
    <submittedName>
        <fullName evidence="1">Uncharacterized protein</fullName>
    </submittedName>
</protein>
<dbReference type="STRING" id="882082.SaccyDRAFT_0191"/>
<dbReference type="HOGENOM" id="CLU_1676587_0_0_11"/>
<dbReference type="Proteomes" id="UP000002791">
    <property type="component" value="Chromosome"/>
</dbReference>
<evidence type="ECO:0000313" key="2">
    <source>
        <dbReference type="Proteomes" id="UP000002791"/>
    </source>
</evidence>
<organism evidence="1 2">
    <name type="scientific">Saccharomonospora cyanea NA-134</name>
    <dbReference type="NCBI Taxonomy" id="882082"/>
    <lineage>
        <taxon>Bacteria</taxon>
        <taxon>Bacillati</taxon>
        <taxon>Actinomycetota</taxon>
        <taxon>Actinomycetes</taxon>
        <taxon>Pseudonocardiales</taxon>
        <taxon>Pseudonocardiaceae</taxon>
        <taxon>Saccharomonospora</taxon>
    </lineage>
</organism>
<keyword evidence="2" id="KW-1185">Reference proteome</keyword>
<dbReference type="OrthoDB" id="4871711at2"/>
<dbReference type="AlphaFoldDB" id="H5XCC5"/>
<reference evidence="1 2" key="1">
    <citation type="submission" date="2011-11" db="EMBL/GenBank/DDBJ databases">
        <title>The Noncontiguous Finished sequence of Saccharomonospora cyanea NA-134.</title>
        <authorList>
            <consortium name="US DOE Joint Genome Institute"/>
            <person name="Lucas S."/>
            <person name="Han J."/>
            <person name="Lapidus A."/>
            <person name="Cheng J.-F."/>
            <person name="Goodwin L."/>
            <person name="Pitluck S."/>
            <person name="Peters L."/>
            <person name="Ovchinnikova G."/>
            <person name="Lu M."/>
            <person name="Detter J.C."/>
            <person name="Han C."/>
            <person name="Tapia R."/>
            <person name="Land M."/>
            <person name="Hauser L."/>
            <person name="Kyrpides N."/>
            <person name="Ivanova N."/>
            <person name="Pagani I."/>
            <person name="Brambilla E.-M."/>
            <person name="Klenk H.-P."/>
            <person name="Woyke T."/>
        </authorList>
    </citation>
    <scope>NUCLEOTIDE SEQUENCE [LARGE SCALE GENOMIC DNA]</scope>
    <source>
        <strain evidence="1 2">NA-134</strain>
    </source>
</reference>
<dbReference type="EMBL" id="CM001440">
    <property type="protein sequence ID" value="EHR59131.1"/>
    <property type="molecule type" value="Genomic_DNA"/>
</dbReference>
<name>H5XCC5_9PSEU</name>
<accession>H5XCC5</accession>
<sequence>MTSTNPLAMLRARLGDRLARLVDFRVGELTRGRLDSHEERITEQEHCTVDHRRRLDELEAGLDRVRGDLLWTTGEVQRLVPHVAAQEAQLEDLRERIALTPSSDDKQAVEARTLIEEIQRQHAQIRVRLAGIARYEDRLRVLEERTAEKAAEEAAEKAAEKANG</sequence>
<gene>
    <name evidence="1" type="ORF">SaccyDRAFT_0191</name>
</gene>